<dbReference type="Pfam" id="PF11774">
    <property type="entry name" value="Lsr2"/>
    <property type="match status" value="1"/>
</dbReference>
<accession>A0ABU8MDE4</accession>
<comment type="caution">
    <text evidence="5">The sequence shown here is derived from an EMBL/GenBank/DDBJ whole genome shotgun (WGS) entry which is preliminary data.</text>
</comment>
<feature type="domain" description="Lsr2 dimerization" evidence="3">
    <location>
        <begin position="1"/>
        <end position="58"/>
    </location>
</feature>
<dbReference type="RefSeq" id="WP_337706731.1">
    <property type="nucleotide sequence ID" value="NZ_JBBEGM010000017.1"/>
</dbReference>
<evidence type="ECO:0000256" key="1">
    <source>
        <dbReference type="ARBA" id="ARBA00023125"/>
    </source>
</evidence>
<sequence length="121" mass="13145">MAQRTVVSLVDDLDGTEANETVEYALDGVTYEIDLNDKNAEQLRDVFAPYVAAARRTGGRRSTGGGRSRSSSSRSSSKGVVGRSREALKAIRDWAQTEGWAVSDRGRLPNNVVEAYDAAHK</sequence>
<dbReference type="InterPro" id="IPR036625">
    <property type="entry name" value="E3-bd_dom_sf"/>
</dbReference>
<dbReference type="Gene3D" id="3.30.60.230">
    <property type="entry name" value="Lsr2, dimerization domain"/>
    <property type="match status" value="1"/>
</dbReference>
<feature type="domain" description="Lsr2 DNA-binding" evidence="4">
    <location>
        <begin position="84"/>
        <end position="119"/>
    </location>
</feature>
<keyword evidence="1" id="KW-0238">DNA-binding</keyword>
<reference evidence="5 6" key="1">
    <citation type="submission" date="2024-03" db="EMBL/GenBank/DDBJ databases">
        <title>Actinomycetospora sp. OC33-EN07, a novel actinomycete isolated from wild orchid (Aerides multiflora).</title>
        <authorList>
            <person name="Suriyachadkun C."/>
        </authorList>
    </citation>
    <scope>NUCLEOTIDE SEQUENCE [LARGE SCALE GENOMIC DNA]</scope>
    <source>
        <strain evidence="5 6">OC33-EN07</strain>
    </source>
</reference>
<evidence type="ECO:0000313" key="5">
    <source>
        <dbReference type="EMBL" id="MEJ2865359.1"/>
    </source>
</evidence>
<evidence type="ECO:0000259" key="4">
    <source>
        <dbReference type="Pfam" id="PF23359"/>
    </source>
</evidence>
<evidence type="ECO:0000256" key="2">
    <source>
        <dbReference type="SAM" id="MobiDB-lite"/>
    </source>
</evidence>
<organism evidence="5 6">
    <name type="scientific">Actinomycetospora flava</name>
    <dbReference type="NCBI Taxonomy" id="3129232"/>
    <lineage>
        <taxon>Bacteria</taxon>
        <taxon>Bacillati</taxon>
        <taxon>Actinomycetota</taxon>
        <taxon>Actinomycetes</taxon>
        <taxon>Pseudonocardiales</taxon>
        <taxon>Pseudonocardiaceae</taxon>
        <taxon>Actinomycetospora</taxon>
    </lineage>
</organism>
<dbReference type="Gene3D" id="4.10.320.10">
    <property type="entry name" value="E3-binding domain"/>
    <property type="match status" value="1"/>
</dbReference>
<dbReference type="InterPro" id="IPR042261">
    <property type="entry name" value="Lsr2-like_dimerization"/>
</dbReference>
<protein>
    <submittedName>
        <fullName evidence="5">Lsr2 family protein</fullName>
    </submittedName>
</protein>
<dbReference type="InterPro" id="IPR024412">
    <property type="entry name" value="Lsr2_dim_dom"/>
</dbReference>
<feature type="region of interest" description="Disordered" evidence="2">
    <location>
        <begin position="54"/>
        <end position="84"/>
    </location>
</feature>
<dbReference type="EMBL" id="JBBEGM010000017">
    <property type="protein sequence ID" value="MEJ2865359.1"/>
    <property type="molecule type" value="Genomic_DNA"/>
</dbReference>
<dbReference type="Proteomes" id="UP001369736">
    <property type="component" value="Unassembled WGS sequence"/>
</dbReference>
<dbReference type="InterPro" id="IPR055370">
    <property type="entry name" value="Lsr2_DNA-bd"/>
</dbReference>
<evidence type="ECO:0000313" key="6">
    <source>
        <dbReference type="Proteomes" id="UP001369736"/>
    </source>
</evidence>
<gene>
    <name evidence="5" type="ORF">WCD58_29660</name>
</gene>
<dbReference type="Pfam" id="PF23359">
    <property type="entry name" value="Lsr2_DNA-bd"/>
    <property type="match status" value="1"/>
</dbReference>
<feature type="compositionally biased region" description="Low complexity" evidence="2">
    <location>
        <begin position="68"/>
        <end position="82"/>
    </location>
</feature>
<proteinExistence type="predicted"/>
<evidence type="ECO:0000259" key="3">
    <source>
        <dbReference type="Pfam" id="PF11774"/>
    </source>
</evidence>
<keyword evidence="6" id="KW-1185">Reference proteome</keyword>
<name>A0ABU8MDE4_9PSEU</name>